<dbReference type="EMBL" id="MCGO01000003">
    <property type="protein sequence ID" value="ORY52421.1"/>
    <property type="molecule type" value="Genomic_DNA"/>
</dbReference>
<dbReference type="GO" id="GO:0008270">
    <property type="term" value="F:zinc ion binding"/>
    <property type="evidence" value="ECO:0007669"/>
    <property type="project" value="UniProtKB-KW"/>
</dbReference>
<dbReference type="AlphaFoldDB" id="A0A1Y2CZH1"/>
<evidence type="ECO:0000259" key="6">
    <source>
        <dbReference type="PROSITE" id="PS51266"/>
    </source>
</evidence>
<proteinExistence type="predicted"/>
<sequence length="276" mass="30422">PAHRGTQIRLVDPSLRAISLLECTSPKFLLSCTRCKSNMDSPTLLPNVVNTRACPTCSTALSITFRPSLVHMSSQTAGYLDLDGYNVLDMLPSAWQVTCEACQKVTSGVGVLKSLPRGEVEFRVGCTSCHSKMGIRIGDVKFRRNVDEGIVLGEPLPDNGACKHYRKSYRWFRFPCCGRAHACDICHEENKGDGHEMAWANRMICGFCSREQVYSQQAQCLCGKELTRKSGGGGGFWEGGAGTRNKTLMSRKDPRKMKGLNKTVSMKSSRVGKKTE</sequence>
<feature type="region of interest" description="Disordered" evidence="5">
    <location>
        <begin position="233"/>
        <end position="276"/>
    </location>
</feature>
<evidence type="ECO:0000256" key="5">
    <source>
        <dbReference type="SAM" id="MobiDB-lite"/>
    </source>
</evidence>
<evidence type="ECO:0000313" key="8">
    <source>
        <dbReference type="Proteomes" id="UP000193642"/>
    </source>
</evidence>
<reference evidence="7 8" key="1">
    <citation type="submission" date="2016-07" db="EMBL/GenBank/DDBJ databases">
        <title>Pervasive Adenine N6-methylation of Active Genes in Fungi.</title>
        <authorList>
            <consortium name="DOE Joint Genome Institute"/>
            <person name="Mondo S.J."/>
            <person name="Dannebaum R.O."/>
            <person name="Kuo R.C."/>
            <person name="Labutti K."/>
            <person name="Haridas S."/>
            <person name="Kuo A."/>
            <person name="Salamov A."/>
            <person name="Ahrendt S.R."/>
            <person name="Lipzen A."/>
            <person name="Sullivan W."/>
            <person name="Andreopoulos W.B."/>
            <person name="Clum A."/>
            <person name="Lindquist E."/>
            <person name="Daum C."/>
            <person name="Ramamoorthy G.K."/>
            <person name="Gryganskyi A."/>
            <person name="Culley D."/>
            <person name="Magnuson J.K."/>
            <person name="James T.Y."/>
            <person name="O'Malley M.A."/>
            <person name="Stajich J.E."/>
            <person name="Spatafora J.W."/>
            <person name="Visel A."/>
            <person name="Grigoriev I.V."/>
        </authorList>
    </citation>
    <scope>NUCLEOTIDE SEQUENCE [LARGE SCALE GENOMIC DNA]</scope>
    <source>
        <strain evidence="7 8">JEL800</strain>
    </source>
</reference>
<dbReference type="PROSITE" id="PS51266">
    <property type="entry name" value="ZF_CHY"/>
    <property type="match status" value="1"/>
</dbReference>
<keyword evidence="2 4" id="KW-0863">Zinc-finger</keyword>
<dbReference type="Proteomes" id="UP000193642">
    <property type="component" value="Unassembled WGS sequence"/>
</dbReference>
<organism evidence="7 8">
    <name type="scientific">Rhizoclosmatium globosum</name>
    <dbReference type="NCBI Taxonomy" id="329046"/>
    <lineage>
        <taxon>Eukaryota</taxon>
        <taxon>Fungi</taxon>
        <taxon>Fungi incertae sedis</taxon>
        <taxon>Chytridiomycota</taxon>
        <taxon>Chytridiomycota incertae sedis</taxon>
        <taxon>Chytridiomycetes</taxon>
        <taxon>Chytridiales</taxon>
        <taxon>Chytriomycetaceae</taxon>
        <taxon>Rhizoclosmatium</taxon>
    </lineage>
</organism>
<dbReference type="Pfam" id="PF05495">
    <property type="entry name" value="zf-CHY"/>
    <property type="match status" value="1"/>
</dbReference>
<name>A0A1Y2CZH1_9FUNG</name>
<feature type="non-terminal residue" evidence="7">
    <location>
        <position position="1"/>
    </location>
</feature>
<dbReference type="STRING" id="329046.A0A1Y2CZH1"/>
<keyword evidence="1" id="KW-0479">Metal-binding</keyword>
<protein>
    <recommendedName>
        <fullName evidence="6">CHY-type domain-containing protein</fullName>
    </recommendedName>
</protein>
<gene>
    <name evidence="7" type="ORF">BCR33DRAFT_655280</name>
</gene>
<evidence type="ECO:0000256" key="2">
    <source>
        <dbReference type="ARBA" id="ARBA00022771"/>
    </source>
</evidence>
<feature type="domain" description="CHY-type" evidence="6">
    <location>
        <begin position="155"/>
        <end position="224"/>
    </location>
</feature>
<accession>A0A1Y2CZH1</accession>
<comment type="caution">
    <text evidence="7">The sequence shown here is derived from an EMBL/GenBank/DDBJ whole genome shotgun (WGS) entry which is preliminary data.</text>
</comment>
<keyword evidence="8" id="KW-1185">Reference proteome</keyword>
<evidence type="ECO:0000256" key="3">
    <source>
        <dbReference type="ARBA" id="ARBA00022833"/>
    </source>
</evidence>
<dbReference type="InterPro" id="IPR008913">
    <property type="entry name" value="Znf_CHY"/>
</dbReference>
<evidence type="ECO:0000256" key="1">
    <source>
        <dbReference type="ARBA" id="ARBA00022723"/>
    </source>
</evidence>
<keyword evidence="3" id="KW-0862">Zinc</keyword>
<feature type="compositionally biased region" description="Gly residues" evidence="5">
    <location>
        <begin position="233"/>
        <end position="242"/>
    </location>
</feature>
<dbReference type="OrthoDB" id="10253329at2759"/>
<dbReference type="SUPFAM" id="SSF161219">
    <property type="entry name" value="CHY zinc finger-like"/>
    <property type="match status" value="1"/>
</dbReference>
<dbReference type="InterPro" id="IPR037274">
    <property type="entry name" value="Znf_CHY_sf"/>
</dbReference>
<evidence type="ECO:0000256" key="4">
    <source>
        <dbReference type="PROSITE-ProRule" id="PRU00601"/>
    </source>
</evidence>
<evidence type="ECO:0000313" key="7">
    <source>
        <dbReference type="EMBL" id="ORY52421.1"/>
    </source>
</evidence>